<evidence type="ECO:0000256" key="4">
    <source>
        <dbReference type="ARBA" id="ARBA00022491"/>
    </source>
</evidence>
<evidence type="ECO:0000256" key="2">
    <source>
        <dbReference type="ARBA" id="ARBA00004123"/>
    </source>
</evidence>
<reference evidence="11 12" key="1">
    <citation type="journal article" date="2017" name="Plant Biotechnol. J.">
        <title>A comprehensive draft genome sequence for lupin (Lupinus angustifolius), an emerging health food: insights into plant-microbe interactions and legume evolution.</title>
        <authorList>
            <person name="Hane J.K."/>
            <person name="Ming Y."/>
            <person name="Kamphuis L.G."/>
            <person name="Nelson M.N."/>
            <person name="Garg G."/>
            <person name="Atkins C.A."/>
            <person name="Bayer P.E."/>
            <person name="Bravo A."/>
            <person name="Bringans S."/>
            <person name="Cannon S."/>
            <person name="Edwards D."/>
            <person name="Foley R."/>
            <person name="Gao L.L."/>
            <person name="Harrison M.J."/>
            <person name="Huang W."/>
            <person name="Hurgobin B."/>
            <person name="Li S."/>
            <person name="Liu C.W."/>
            <person name="McGrath A."/>
            <person name="Morahan G."/>
            <person name="Murray J."/>
            <person name="Weller J."/>
            <person name="Jian J."/>
            <person name="Singh K.B."/>
        </authorList>
    </citation>
    <scope>NUCLEOTIDE SEQUENCE [LARGE SCALE GENOMIC DNA]</scope>
    <source>
        <strain evidence="12">cv. Tanjil</strain>
        <tissue evidence="11">Whole plant</tissue>
    </source>
</reference>
<keyword evidence="12" id="KW-1185">Reference proteome</keyword>
<keyword evidence="10" id="KW-0472">Membrane</keyword>
<sequence length="197" mass="21859">MSFVKQVSISFAEWYRICELPGANDTASSHFILQLHQNGLLKGDDLTDRFFQLLVELVVAHCLSTKVIYSGGLDSPQQLQPMSFLAIDVYAKLVFSILKSRHSPLRSVGFCDSSMANKVPPSFGRTGKVIKDSGPKGFNPGLIVLLVVFGLVLIFLVGNYVLYTYAQKTLPARKKKPLSKKKLKKERLKQKVTAPGE</sequence>
<keyword evidence="7" id="KW-0804">Transcription</keyword>
<dbReference type="PANTHER" id="PTHR35298:SF11">
    <property type="entry name" value="DNA-BINDING PROTEIN S1FA1-RELATED"/>
    <property type="match status" value="1"/>
</dbReference>
<evidence type="ECO:0000256" key="7">
    <source>
        <dbReference type="ARBA" id="ARBA00023163"/>
    </source>
</evidence>
<protein>
    <recommendedName>
        <fullName evidence="13">DNA-binding protein S1FA2</fullName>
    </recommendedName>
</protein>
<keyword evidence="8" id="KW-0539">Nucleus</keyword>
<comment type="function">
    <text evidence="1">DNA-binding protein that specifically recognizes a negative element (S1F) within the RPS1 promoter.</text>
</comment>
<feature type="compositionally biased region" description="Basic residues" evidence="9">
    <location>
        <begin position="173"/>
        <end position="190"/>
    </location>
</feature>
<evidence type="ECO:0000313" key="11">
    <source>
        <dbReference type="EMBL" id="OIW01617.1"/>
    </source>
</evidence>
<name>A0A1J7HGV9_LUPAN</name>
<dbReference type="STRING" id="3871.A0A1J7HGV9"/>
<keyword evidence="10" id="KW-1133">Transmembrane helix</keyword>
<evidence type="ECO:0000256" key="6">
    <source>
        <dbReference type="ARBA" id="ARBA00023125"/>
    </source>
</evidence>
<dbReference type="Proteomes" id="UP000188354">
    <property type="component" value="Chromosome LG11"/>
</dbReference>
<gene>
    <name evidence="11" type="ORF">TanjilG_22661</name>
</gene>
<dbReference type="PANTHER" id="PTHR35298">
    <property type="entry name" value="DNA-BINDING PROTEIN S1FA2"/>
    <property type="match status" value="1"/>
</dbReference>
<organism evidence="11 12">
    <name type="scientific">Lupinus angustifolius</name>
    <name type="common">Narrow-leaved blue lupine</name>
    <dbReference type="NCBI Taxonomy" id="3871"/>
    <lineage>
        <taxon>Eukaryota</taxon>
        <taxon>Viridiplantae</taxon>
        <taxon>Streptophyta</taxon>
        <taxon>Embryophyta</taxon>
        <taxon>Tracheophyta</taxon>
        <taxon>Spermatophyta</taxon>
        <taxon>Magnoliopsida</taxon>
        <taxon>eudicotyledons</taxon>
        <taxon>Gunneridae</taxon>
        <taxon>Pentapetalae</taxon>
        <taxon>rosids</taxon>
        <taxon>fabids</taxon>
        <taxon>Fabales</taxon>
        <taxon>Fabaceae</taxon>
        <taxon>Papilionoideae</taxon>
        <taxon>50 kb inversion clade</taxon>
        <taxon>genistoids sensu lato</taxon>
        <taxon>core genistoids</taxon>
        <taxon>Genisteae</taxon>
        <taxon>Lupinus</taxon>
    </lineage>
</organism>
<evidence type="ECO:0008006" key="13">
    <source>
        <dbReference type="Google" id="ProtNLM"/>
    </source>
</evidence>
<proteinExistence type="inferred from homology"/>
<comment type="subcellular location">
    <subcellularLocation>
        <location evidence="2">Nucleus</location>
    </subcellularLocation>
</comment>
<keyword evidence="10" id="KW-0812">Transmembrane</keyword>
<dbReference type="GO" id="GO:0006355">
    <property type="term" value="P:regulation of DNA-templated transcription"/>
    <property type="evidence" value="ECO:0007669"/>
    <property type="project" value="InterPro"/>
</dbReference>
<evidence type="ECO:0000256" key="9">
    <source>
        <dbReference type="SAM" id="MobiDB-lite"/>
    </source>
</evidence>
<comment type="similarity">
    <text evidence="3">Belongs to the S1FA transcription factor family.</text>
</comment>
<feature type="transmembrane region" description="Helical" evidence="10">
    <location>
        <begin position="142"/>
        <end position="166"/>
    </location>
</feature>
<dbReference type="EMBL" id="CM007371">
    <property type="protein sequence ID" value="OIW01617.1"/>
    <property type="molecule type" value="Genomic_DNA"/>
</dbReference>
<dbReference type="GO" id="GO:0003677">
    <property type="term" value="F:DNA binding"/>
    <property type="evidence" value="ECO:0007669"/>
    <property type="project" value="UniProtKB-KW"/>
</dbReference>
<evidence type="ECO:0000256" key="1">
    <source>
        <dbReference type="ARBA" id="ARBA00002946"/>
    </source>
</evidence>
<dbReference type="Pfam" id="PF04689">
    <property type="entry name" value="S1FA"/>
    <property type="match status" value="1"/>
</dbReference>
<accession>A0A1J7HGV9</accession>
<keyword evidence="6" id="KW-0238">DNA-binding</keyword>
<evidence type="ECO:0000256" key="8">
    <source>
        <dbReference type="ARBA" id="ARBA00023242"/>
    </source>
</evidence>
<dbReference type="Gene3D" id="1.25.40.790">
    <property type="match status" value="1"/>
</dbReference>
<dbReference type="GO" id="GO:0005634">
    <property type="term" value="C:nucleus"/>
    <property type="evidence" value="ECO:0007669"/>
    <property type="project" value="UniProtKB-SubCell"/>
</dbReference>
<feature type="region of interest" description="Disordered" evidence="9">
    <location>
        <begin position="173"/>
        <end position="197"/>
    </location>
</feature>
<evidence type="ECO:0000256" key="3">
    <source>
        <dbReference type="ARBA" id="ARBA00007382"/>
    </source>
</evidence>
<keyword evidence="4" id="KW-0678">Repressor</keyword>
<dbReference type="AlphaFoldDB" id="A0A1J7HGV9"/>
<dbReference type="InterPro" id="IPR006779">
    <property type="entry name" value="S1FA_DNA-bd"/>
</dbReference>
<dbReference type="Gramene" id="OIW01617">
    <property type="protein sequence ID" value="OIW01617"/>
    <property type="gene ID" value="TanjilG_22661"/>
</dbReference>
<evidence type="ECO:0000256" key="10">
    <source>
        <dbReference type="SAM" id="Phobius"/>
    </source>
</evidence>
<evidence type="ECO:0000256" key="5">
    <source>
        <dbReference type="ARBA" id="ARBA00023015"/>
    </source>
</evidence>
<keyword evidence="5" id="KW-0805">Transcription regulation</keyword>
<evidence type="ECO:0000313" key="12">
    <source>
        <dbReference type="Proteomes" id="UP000188354"/>
    </source>
</evidence>